<gene>
    <name evidence="2" type="ORF">IU459_27215</name>
</gene>
<dbReference type="Pfam" id="PF01381">
    <property type="entry name" value="HTH_3"/>
    <property type="match status" value="1"/>
</dbReference>
<comment type="caution">
    <text evidence="2">The sequence shown here is derived from an EMBL/GenBank/DDBJ whole genome shotgun (WGS) entry which is preliminary data.</text>
</comment>
<evidence type="ECO:0000259" key="1">
    <source>
        <dbReference type="PROSITE" id="PS50943"/>
    </source>
</evidence>
<dbReference type="Gene3D" id="1.10.260.40">
    <property type="entry name" value="lambda repressor-like DNA-binding domains"/>
    <property type="match status" value="1"/>
</dbReference>
<accession>A0ABS0CX83</accession>
<keyword evidence="3" id="KW-1185">Reference proteome</keyword>
<dbReference type="RefSeq" id="WP_195132432.1">
    <property type="nucleotide sequence ID" value="NZ_JADLQX010000024.1"/>
</dbReference>
<feature type="domain" description="HTH cro/C1-type" evidence="1">
    <location>
        <begin position="19"/>
        <end position="67"/>
    </location>
</feature>
<organism evidence="2 3">
    <name type="scientific">Nocardia amamiensis</name>
    <dbReference type="NCBI Taxonomy" id="404578"/>
    <lineage>
        <taxon>Bacteria</taxon>
        <taxon>Bacillati</taxon>
        <taxon>Actinomycetota</taxon>
        <taxon>Actinomycetes</taxon>
        <taxon>Mycobacteriales</taxon>
        <taxon>Nocardiaceae</taxon>
        <taxon>Nocardia</taxon>
    </lineage>
</organism>
<proteinExistence type="predicted"/>
<evidence type="ECO:0000313" key="2">
    <source>
        <dbReference type="EMBL" id="MBF6301207.1"/>
    </source>
</evidence>
<protein>
    <submittedName>
        <fullName evidence="2">Helix-turn-helix transcriptional regulator</fullName>
    </submittedName>
</protein>
<evidence type="ECO:0000313" key="3">
    <source>
        <dbReference type="Proteomes" id="UP000702209"/>
    </source>
</evidence>
<dbReference type="CDD" id="cd00093">
    <property type="entry name" value="HTH_XRE"/>
    <property type="match status" value="1"/>
</dbReference>
<dbReference type="SUPFAM" id="SSF47413">
    <property type="entry name" value="lambda repressor-like DNA-binding domains"/>
    <property type="match status" value="1"/>
</dbReference>
<dbReference type="Proteomes" id="UP000702209">
    <property type="component" value="Unassembled WGS sequence"/>
</dbReference>
<sequence length="77" mass="8365">MTDLHAERVASSARAEIARANLSQSMVARHLRLSQQAISRRLTGKVTFDVVELKRLADLLGISVEVLIDGGQHKAAS</sequence>
<dbReference type="SMART" id="SM00530">
    <property type="entry name" value="HTH_XRE"/>
    <property type="match status" value="1"/>
</dbReference>
<dbReference type="InterPro" id="IPR010982">
    <property type="entry name" value="Lambda_DNA-bd_dom_sf"/>
</dbReference>
<dbReference type="PROSITE" id="PS50943">
    <property type="entry name" value="HTH_CROC1"/>
    <property type="match status" value="1"/>
</dbReference>
<reference evidence="2 3" key="1">
    <citation type="submission" date="2020-10" db="EMBL/GenBank/DDBJ databases">
        <title>Identification of Nocardia species via Next-generation sequencing and recognition of intraspecies genetic diversity.</title>
        <authorList>
            <person name="Li P."/>
            <person name="Li P."/>
            <person name="Lu B."/>
        </authorList>
    </citation>
    <scope>NUCLEOTIDE SEQUENCE [LARGE SCALE GENOMIC DNA]</scope>
    <source>
        <strain evidence="2 3">BJ06-0157</strain>
    </source>
</reference>
<dbReference type="InterPro" id="IPR001387">
    <property type="entry name" value="Cro/C1-type_HTH"/>
</dbReference>
<dbReference type="EMBL" id="JADLQX010000024">
    <property type="protein sequence ID" value="MBF6301207.1"/>
    <property type="molecule type" value="Genomic_DNA"/>
</dbReference>
<name>A0ABS0CX83_9NOCA</name>